<feature type="transmembrane region" description="Helical" evidence="4">
    <location>
        <begin position="58"/>
        <end position="77"/>
    </location>
</feature>
<feature type="transmembrane region" description="Helical" evidence="4">
    <location>
        <begin position="35"/>
        <end position="52"/>
    </location>
</feature>
<dbReference type="InterPro" id="IPR004089">
    <property type="entry name" value="MCPsignal_dom"/>
</dbReference>
<feature type="transmembrane region" description="Helical" evidence="4">
    <location>
        <begin position="137"/>
        <end position="157"/>
    </location>
</feature>
<comment type="similarity">
    <text evidence="1">Belongs to the methyl-accepting chemotaxis (MCP) protein family.</text>
</comment>
<feature type="region of interest" description="Disordered" evidence="3">
    <location>
        <begin position="491"/>
        <end position="512"/>
    </location>
</feature>
<dbReference type="SMART" id="SM00283">
    <property type="entry name" value="MA"/>
    <property type="match status" value="1"/>
</dbReference>
<feature type="domain" description="Methyl-accepting transducer" evidence="5">
    <location>
        <begin position="217"/>
        <end position="446"/>
    </location>
</feature>
<evidence type="ECO:0000256" key="4">
    <source>
        <dbReference type="SAM" id="Phobius"/>
    </source>
</evidence>
<comment type="caution">
    <text evidence="6">The sequence shown here is derived from an EMBL/GenBank/DDBJ whole genome shotgun (WGS) entry which is preliminary data.</text>
</comment>
<feature type="compositionally biased region" description="Polar residues" evidence="3">
    <location>
        <begin position="495"/>
        <end position="512"/>
    </location>
</feature>
<feature type="transmembrane region" description="Helical" evidence="4">
    <location>
        <begin position="12"/>
        <end position="28"/>
    </location>
</feature>
<accession>A0A2N8L2X3</accession>
<dbReference type="Pfam" id="PF00015">
    <property type="entry name" value="MCPsignal"/>
    <property type="match status" value="1"/>
</dbReference>
<dbReference type="EMBL" id="POSP01000001">
    <property type="protein sequence ID" value="PND40058.1"/>
    <property type="molecule type" value="Genomic_DNA"/>
</dbReference>
<dbReference type="GO" id="GO:0007165">
    <property type="term" value="P:signal transduction"/>
    <property type="evidence" value="ECO:0007669"/>
    <property type="project" value="UniProtKB-KW"/>
</dbReference>
<dbReference type="OrthoDB" id="9149361at2"/>
<dbReference type="Proteomes" id="UP000235916">
    <property type="component" value="Unassembled WGS sequence"/>
</dbReference>
<evidence type="ECO:0000259" key="5">
    <source>
        <dbReference type="PROSITE" id="PS50111"/>
    </source>
</evidence>
<name>A0A2N8L2X3_9BURK</name>
<feature type="transmembrane region" description="Helical" evidence="4">
    <location>
        <begin position="89"/>
        <end position="117"/>
    </location>
</feature>
<dbReference type="InterPro" id="IPR051310">
    <property type="entry name" value="MCP_chemotaxis"/>
</dbReference>
<keyword evidence="4" id="KW-1133">Transmembrane helix</keyword>
<protein>
    <recommendedName>
        <fullName evidence="5">Methyl-accepting transducer domain-containing protein</fullName>
    </recommendedName>
</protein>
<evidence type="ECO:0000313" key="7">
    <source>
        <dbReference type="Proteomes" id="UP000235916"/>
    </source>
</evidence>
<sequence length="512" mass="55121">MNPNSSHDRTMLAIIASNALLAVALGFGRESSGMALQWTLPCLVLAGLIYRFRGGTELGRLGFATLLMILVALQLQLTQGANSIHANVYISLCLLLPYGDWIVIAYMTGLFCVHSLAFHFFNSSSMPLYVHETSGSWSLVADWGFLLVLSAFLIFSARQMRQQANERFEMEFLVKAMGQDGPIRLNLDAVRTDSNVGSRLKHVQQRMAAALRLVRDAIFKVHAAAHEVGESSSELMERTNRTATGLNDATMSLEQITVIVKESARASKEALAHSQASSAMASKGGEVVQQMVSTMQEIDQSSRRITDIIAVIDAIAFQTNILALNAAVEAARAGEQGRGFAVVASEVRMLAGRSAEAAKEIKQLITASTETVARGTQQASLASSTMMDLVSSVKSVSTVFDSLTADNAEHAQGIEVVAASVKELDAITRQNVHVAERSGQIADELLQQAVSLAEVLTTFRLGDDKAVAELLKTAQQSALASSQAQASLIQRRSQVQSQASNNPDGNSNIDFF</sequence>
<keyword evidence="7" id="KW-1185">Reference proteome</keyword>
<evidence type="ECO:0000256" key="2">
    <source>
        <dbReference type="PROSITE-ProRule" id="PRU00284"/>
    </source>
</evidence>
<dbReference type="GO" id="GO:0005886">
    <property type="term" value="C:plasma membrane"/>
    <property type="evidence" value="ECO:0007669"/>
    <property type="project" value="TreeGrafter"/>
</dbReference>
<reference evidence="6 7" key="1">
    <citation type="submission" date="2018-01" db="EMBL/GenBank/DDBJ databases">
        <title>Draft genome sequence of Paucibacter aquatile CR182 isolated from freshwater of the Nakdong River.</title>
        <authorList>
            <person name="Choi A."/>
            <person name="Chung E.J."/>
        </authorList>
    </citation>
    <scope>NUCLEOTIDE SEQUENCE [LARGE SCALE GENOMIC DNA]</scope>
    <source>
        <strain evidence="6 7">CR182</strain>
    </source>
</reference>
<dbReference type="AlphaFoldDB" id="A0A2N8L2X3"/>
<gene>
    <name evidence="6" type="ORF">C1O66_01290</name>
</gene>
<evidence type="ECO:0000256" key="1">
    <source>
        <dbReference type="ARBA" id="ARBA00029447"/>
    </source>
</evidence>
<evidence type="ECO:0000256" key="3">
    <source>
        <dbReference type="SAM" id="MobiDB-lite"/>
    </source>
</evidence>
<keyword evidence="4" id="KW-0472">Membrane</keyword>
<keyword evidence="2" id="KW-0807">Transducer</keyword>
<proteinExistence type="inferred from homology"/>
<keyword evidence="4" id="KW-0812">Transmembrane</keyword>
<dbReference type="PANTHER" id="PTHR43531">
    <property type="entry name" value="PROTEIN ICFG"/>
    <property type="match status" value="1"/>
</dbReference>
<organism evidence="6 7">
    <name type="scientific">Kinneretia aquatilis</name>
    <dbReference type="NCBI Taxonomy" id="2070761"/>
    <lineage>
        <taxon>Bacteria</taxon>
        <taxon>Pseudomonadati</taxon>
        <taxon>Pseudomonadota</taxon>
        <taxon>Betaproteobacteria</taxon>
        <taxon>Burkholderiales</taxon>
        <taxon>Sphaerotilaceae</taxon>
        <taxon>Roseateles</taxon>
    </lineage>
</organism>
<dbReference type="Gene3D" id="1.10.287.950">
    <property type="entry name" value="Methyl-accepting chemotaxis protein"/>
    <property type="match status" value="1"/>
</dbReference>
<dbReference type="SUPFAM" id="SSF58104">
    <property type="entry name" value="Methyl-accepting chemotaxis protein (MCP) signaling domain"/>
    <property type="match status" value="1"/>
</dbReference>
<evidence type="ECO:0000313" key="6">
    <source>
        <dbReference type="EMBL" id="PND40058.1"/>
    </source>
</evidence>
<dbReference type="GO" id="GO:0004888">
    <property type="term" value="F:transmembrane signaling receptor activity"/>
    <property type="evidence" value="ECO:0007669"/>
    <property type="project" value="TreeGrafter"/>
</dbReference>
<dbReference type="GO" id="GO:0006935">
    <property type="term" value="P:chemotaxis"/>
    <property type="evidence" value="ECO:0007669"/>
    <property type="project" value="TreeGrafter"/>
</dbReference>
<dbReference type="PANTHER" id="PTHR43531:SF16">
    <property type="entry name" value="METHYL-ACCEPTING CHEMOTAXIS PROTEIN II"/>
    <property type="match status" value="1"/>
</dbReference>
<dbReference type="PROSITE" id="PS50111">
    <property type="entry name" value="CHEMOTAXIS_TRANSDUC_2"/>
    <property type="match status" value="1"/>
</dbReference>